<proteinExistence type="predicted"/>
<dbReference type="InParanoid" id="A0A165DPI8"/>
<keyword evidence="1" id="KW-0732">Signal</keyword>
<dbReference type="Proteomes" id="UP000076871">
    <property type="component" value="Unassembled WGS sequence"/>
</dbReference>
<evidence type="ECO:0000313" key="3">
    <source>
        <dbReference type="Proteomes" id="UP000076871"/>
    </source>
</evidence>
<gene>
    <name evidence="2" type="ORF">LAESUDRAFT_225347</name>
</gene>
<feature type="signal peptide" evidence="1">
    <location>
        <begin position="1"/>
        <end position="16"/>
    </location>
</feature>
<evidence type="ECO:0000313" key="2">
    <source>
        <dbReference type="EMBL" id="KZT05337.1"/>
    </source>
</evidence>
<dbReference type="GeneID" id="63818668"/>
<dbReference type="AlphaFoldDB" id="A0A165DPI8"/>
<dbReference type="RefSeq" id="XP_040763077.1">
    <property type="nucleotide sequence ID" value="XM_040901636.1"/>
</dbReference>
<feature type="chain" id="PRO_5007856772" description="Secreted protein" evidence="1">
    <location>
        <begin position="17"/>
        <end position="93"/>
    </location>
</feature>
<evidence type="ECO:0008006" key="4">
    <source>
        <dbReference type="Google" id="ProtNLM"/>
    </source>
</evidence>
<dbReference type="EMBL" id="KV427630">
    <property type="protein sequence ID" value="KZT05337.1"/>
    <property type="molecule type" value="Genomic_DNA"/>
</dbReference>
<evidence type="ECO:0000256" key="1">
    <source>
        <dbReference type="SAM" id="SignalP"/>
    </source>
</evidence>
<sequence>MHVILYLLWVTECLHCQPQSYAYSSRAVLSQECCTVLGGWVRSAEAGEPVTIQSKASYRVGAWRPTSTGWLNCAVRDHCGSVSAVQLPSMVDI</sequence>
<accession>A0A165DPI8</accession>
<protein>
    <recommendedName>
        <fullName evidence="4">Secreted protein</fullName>
    </recommendedName>
</protein>
<name>A0A165DPI8_9APHY</name>
<reference evidence="2 3" key="1">
    <citation type="journal article" date="2016" name="Mol. Biol. Evol.">
        <title>Comparative Genomics of Early-Diverging Mushroom-Forming Fungi Provides Insights into the Origins of Lignocellulose Decay Capabilities.</title>
        <authorList>
            <person name="Nagy L.G."/>
            <person name="Riley R."/>
            <person name="Tritt A."/>
            <person name="Adam C."/>
            <person name="Daum C."/>
            <person name="Floudas D."/>
            <person name="Sun H."/>
            <person name="Yadav J.S."/>
            <person name="Pangilinan J."/>
            <person name="Larsson K.H."/>
            <person name="Matsuura K."/>
            <person name="Barry K."/>
            <person name="Labutti K."/>
            <person name="Kuo R."/>
            <person name="Ohm R.A."/>
            <person name="Bhattacharya S.S."/>
            <person name="Shirouzu T."/>
            <person name="Yoshinaga Y."/>
            <person name="Martin F.M."/>
            <person name="Grigoriev I.V."/>
            <person name="Hibbett D.S."/>
        </authorList>
    </citation>
    <scope>NUCLEOTIDE SEQUENCE [LARGE SCALE GENOMIC DNA]</scope>
    <source>
        <strain evidence="2 3">93-53</strain>
    </source>
</reference>
<keyword evidence="3" id="KW-1185">Reference proteome</keyword>
<organism evidence="2 3">
    <name type="scientific">Laetiporus sulphureus 93-53</name>
    <dbReference type="NCBI Taxonomy" id="1314785"/>
    <lineage>
        <taxon>Eukaryota</taxon>
        <taxon>Fungi</taxon>
        <taxon>Dikarya</taxon>
        <taxon>Basidiomycota</taxon>
        <taxon>Agaricomycotina</taxon>
        <taxon>Agaricomycetes</taxon>
        <taxon>Polyporales</taxon>
        <taxon>Laetiporus</taxon>
    </lineage>
</organism>